<keyword evidence="3" id="KW-1185">Reference proteome</keyword>
<comment type="caution">
    <text evidence="2">The sequence shown here is derived from an EMBL/GenBank/DDBJ whole genome shotgun (WGS) entry which is preliminary data.</text>
</comment>
<feature type="compositionally biased region" description="Pro residues" evidence="1">
    <location>
        <begin position="119"/>
        <end position="133"/>
    </location>
</feature>
<feature type="compositionally biased region" description="Pro residues" evidence="1">
    <location>
        <begin position="63"/>
        <end position="75"/>
    </location>
</feature>
<dbReference type="Proteomes" id="UP000292702">
    <property type="component" value="Unassembled WGS sequence"/>
</dbReference>
<proteinExistence type="predicted"/>
<name>A0A4R0RJ25_9APHY</name>
<evidence type="ECO:0000256" key="1">
    <source>
        <dbReference type="SAM" id="MobiDB-lite"/>
    </source>
</evidence>
<feature type="compositionally biased region" description="Low complexity" evidence="1">
    <location>
        <begin position="177"/>
        <end position="186"/>
    </location>
</feature>
<dbReference type="EMBL" id="RWJN01000068">
    <property type="protein sequence ID" value="TCD68391.1"/>
    <property type="molecule type" value="Genomic_DNA"/>
</dbReference>
<feature type="region of interest" description="Disordered" evidence="1">
    <location>
        <begin position="112"/>
        <end position="186"/>
    </location>
</feature>
<dbReference type="AlphaFoldDB" id="A0A4R0RJ25"/>
<feature type="compositionally biased region" description="Low complexity" evidence="1">
    <location>
        <begin position="52"/>
        <end position="62"/>
    </location>
</feature>
<protein>
    <submittedName>
        <fullName evidence="2">Uncharacterized protein</fullName>
    </submittedName>
</protein>
<evidence type="ECO:0000313" key="2">
    <source>
        <dbReference type="EMBL" id="TCD68391.1"/>
    </source>
</evidence>
<gene>
    <name evidence="2" type="ORF">EIP91_010900</name>
</gene>
<feature type="region of interest" description="Disordered" evidence="1">
    <location>
        <begin position="1"/>
        <end position="90"/>
    </location>
</feature>
<reference evidence="2 3" key="1">
    <citation type="submission" date="2018-11" db="EMBL/GenBank/DDBJ databases">
        <title>Genome assembly of Steccherinum ochraceum LE-BIN_3174, the white-rot fungus of the Steccherinaceae family (The Residual Polyporoid clade, Polyporales, Basidiomycota).</title>
        <authorList>
            <person name="Fedorova T.V."/>
            <person name="Glazunova O.A."/>
            <person name="Landesman E.O."/>
            <person name="Moiseenko K.V."/>
            <person name="Psurtseva N.V."/>
            <person name="Savinova O.S."/>
            <person name="Shakhova N.V."/>
            <person name="Tyazhelova T.V."/>
            <person name="Vasina D.V."/>
        </authorList>
    </citation>
    <scope>NUCLEOTIDE SEQUENCE [LARGE SCALE GENOMIC DNA]</scope>
    <source>
        <strain evidence="2 3">LE-BIN_3174</strain>
    </source>
</reference>
<accession>A0A4R0RJ25</accession>
<evidence type="ECO:0000313" key="3">
    <source>
        <dbReference type="Proteomes" id="UP000292702"/>
    </source>
</evidence>
<feature type="compositionally biased region" description="Acidic residues" evidence="1">
    <location>
        <begin position="295"/>
        <end position="304"/>
    </location>
</feature>
<organism evidence="2 3">
    <name type="scientific">Steccherinum ochraceum</name>
    <dbReference type="NCBI Taxonomy" id="92696"/>
    <lineage>
        <taxon>Eukaryota</taxon>
        <taxon>Fungi</taxon>
        <taxon>Dikarya</taxon>
        <taxon>Basidiomycota</taxon>
        <taxon>Agaricomycotina</taxon>
        <taxon>Agaricomycetes</taxon>
        <taxon>Polyporales</taxon>
        <taxon>Steccherinaceae</taxon>
        <taxon>Steccherinum</taxon>
    </lineage>
</organism>
<feature type="compositionally biased region" description="Polar residues" evidence="1">
    <location>
        <begin position="140"/>
        <end position="152"/>
    </location>
</feature>
<feature type="region of interest" description="Disordered" evidence="1">
    <location>
        <begin position="290"/>
        <end position="309"/>
    </location>
</feature>
<sequence length="319" mass="34559">MPMRGRLASRPPAQSERADQVHPDVPGPWLLRSRPDFRRGQSAGAILGTSTAASSSVSVPSSSSPPKPQAPPIRPKPVISPSRPVVSRDLPPLPVLHQVIAHGIAVDTALSPASEAPSVPSPTTKPKPKQPPEVPRRSPLRTSAPNGLQTRENVVARGLDAQRRRNQRSVDLGSQKAESSPAPSFSEPFSTIHANTSGLPPVDGIRATAATVEELIFQLVRAAPCVHANAVKQINLDLDDQRNAQNHRETGRIEGSDAHRDAEWAFALHLEEVEAATRFESDHALALELSTRDVESEDGDDEDDHETHRRYLHLVINEP</sequence>